<evidence type="ECO:0000256" key="1">
    <source>
        <dbReference type="SAM" id="MobiDB-lite"/>
    </source>
</evidence>
<feature type="non-terminal residue" evidence="2">
    <location>
        <position position="1"/>
    </location>
</feature>
<comment type="caution">
    <text evidence="2">The sequence shown here is derived from an EMBL/GenBank/DDBJ whole genome shotgun (WGS) entry which is preliminary data.</text>
</comment>
<keyword evidence="3" id="KW-1185">Reference proteome</keyword>
<feature type="non-terminal residue" evidence="2">
    <location>
        <position position="171"/>
    </location>
</feature>
<accession>X6PCM1</accession>
<sequence length="171" mass="19481">HNEHAKAGTELTQTGKPNKHGGTKDSLNVSLQLAVNDSQNKQKKDLTALKSHHAPVGSGMFIITQNMSRERRDSETELELDMQKYGSSNNNNKNKDNEKENERERERAEEKRDHLDNNNSMNIGELEQVNASNHQTSEPQKYHILTENEHAQTIETATYYKTPQDMSSGFF</sequence>
<dbReference type="Proteomes" id="UP000023152">
    <property type="component" value="Unassembled WGS sequence"/>
</dbReference>
<feature type="compositionally biased region" description="Polar residues" evidence="1">
    <location>
        <begin position="25"/>
        <end position="39"/>
    </location>
</feature>
<name>X6PCM1_RETFI</name>
<evidence type="ECO:0000313" key="2">
    <source>
        <dbReference type="EMBL" id="ETO35387.1"/>
    </source>
</evidence>
<feature type="region of interest" description="Disordered" evidence="1">
    <location>
        <begin position="1"/>
        <end position="122"/>
    </location>
</feature>
<organism evidence="2 3">
    <name type="scientific">Reticulomyxa filosa</name>
    <dbReference type="NCBI Taxonomy" id="46433"/>
    <lineage>
        <taxon>Eukaryota</taxon>
        <taxon>Sar</taxon>
        <taxon>Rhizaria</taxon>
        <taxon>Retaria</taxon>
        <taxon>Foraminifera</taxon>
        <taxon>Monothalamids</taxon>
        <taxon>Reticulomyxidae</taxon>
        <taxon>Reticulomyxa</taxon>
    </lineage>
</organism>
<evidence type="ECO:0000313" key="3">
    <source>
        <dbReference type="Proteomes" id="UP000023152"/>
    </source>
</evidence>
<gene>
    <name evidence="2" type="ORF">RFI_01676</name>
</gene>
<feature type="compositionally biased region" description="Basic and acidic residues" evidence="1">
    <location>
        <begin position="93"/>
        <end position="116"/>
    </location>
</feature>
<reference evidence="2 3" key="1">
    <citation type="journal article" date="2013" name="Curr. Biol.">
        <title>The Genome of the Foraminiferan Reticulomyxa filosa.</title>
        <authorList>
            <person name="Glockner G."/>
            <person name="Hulsmann N."/>
            <person name="Schleicher M."/>
            <person name="Noegel A.A."/>
            <person name="Eichinger L."/>
            <person name="Gallinger C."/>
            <person name="Pawlowski J."/>
            <person name="Sierra R."/>
            <person name="Euteneuer U."/>
            <person name="Pillet L."/>
            <person name="Moustafa A."/>
            <person name="Platzer M."/>
            <person name="Groth M."/>
            <person name="Szafranski K."/>
            <person name="Schliwa M."/>
        </authorList>
    </citation>
    <scope>NUCLEOTIDE SEQUENCE [LARGE SCALE GENOMIC DNA]</scope>
</reference>
<dbReference type="AlphaFoldDB" id="X6PCM1"/>
<proteinExistence type="predicted"/>
<protein>
    <submittedName>
        <fullName evidence="2">Uncharacterized protein</fullName>
    </submittedName>
</protein>
<dbReference type="EMBL" id="ASPP01001658">
    <property type="protein sequence ID" value="ETO35387.1"/>
    <property type="molecule type" value="Genomic_DNA"/>
</dbReference>